<sequence length="125" mass="14709">ADKINEAINVGNVQDRLYINIDQDLRHGDVLFDDQMLHGKFVDFYKTADVNQMLKILKEEPHDETEKESPNKNKKTDPNKVDKEYLWPHGITPPLKNVRIRRFRKTLKKKKVAIRLLMKALLSLM</sequence>
<evidence type="ECO:0000256" key="5">
    <source>
        <dbReference type="ARBA" id="ARBA00023242"/>
    </source>
</evidence>
<comment type="caution">
    <text evidence="8">The sequence shown here is derived from an EMBL/GenBank/DDBJ whole genome shotgun (WGS) entry which is preliminary data.</text>
</comment>
<dbReference type="InterPro" id="IPR006751">
    <property type="entry name" value="TAFII55_prot_cons_reg"/>
</dbReference>
<evidence type="ECO:0000256" key="1">
    <source>
        <dbReference type="ARBA" id="ARBA00004123"/>
    </source>
</evidence>
<dbReference type="SMART" id="SM01370">
    <property type="entry name" value="TAFII55_N"/>
    <property type="match status" value="1"/>
</dbReference>
<feature type="domain" description="TAFII55 protein conserved region" evidence="7">
    <location>
        <begin position="1"/>
        <end position="125"/>
    </location>
</feature>
<evidence type="ECO:0000256" key="6">
    <source>
        <dbReference type="SAM" id="MobiDB-lite"/>
    </source>
</evidence>
<dbReference type="PANTHER" id="PTHR12228:SF0">
    <property type="entry name" value="TATA-BOX BINDING PROTEIN ASSOCIATED FACTOR 7"/>
    <property type="match status" value="1"/>
</dbReference>
<organism evidence="8 9">
    <name type="scientific">Drosophila navojoa</name>
    <name type="common">Fruit fly</name>
    <dbReference type="NCBI Taxonomy" id="7232"/>
    <lineage>
        <taxon>Eukaryota</taxon>
        <taxon>Metazoa</taxon>
        <taxon>Ecdysozoa</taxon>
        <taxon>Arthropoda</taxon>
        <taxon>Hexapoda</taxon>
        <taxon>Insecta</taxon>
        <taxon>Pterygota</taxon>
        <taxon>Neoptera</taxon>
        <taxon>Endopterygota</taxon>
        <taxon>Diptera</taxon>
        <taxon>Brachycera</taxon>
        <taxon>Muscomorpha</taxon>
        <taxon>Ephydroidea</taxon>
        <taxon>Drosophilidae</taxon>
        <taxon>Drosophila</taxon>
    </lineage>
</organism>
<comment type="subcellular location">
    <subcellularLocation>
        <location evidence="1">Nucleus</location>
    </subcellularLocation>
</comment>
<feature type="compositionally biased region" description="Basic and acidic residues" evidence="6">
    <location>
        <begin position="57"/>
        <end position="86"/>
    </location>
</feature>
<dbReference type="EMBL" id="LSRL02012720">
    <property type="protein sequence ID" value="TDG38090.1"/>
    <property type="molecule type" value="Genomic_DNA"/>
</dbReference>
<dbReference type="GO" id="GO:0051123">
    <property type="term" value="P:RNA polymerase II preinitiation complex assembly"/>
    <property type="evidence" value="ECO:0007669"/>
    <property type="project" value="TreeGrafter"/>
</dbReference>
<evidence type="ECO:0000313" key="9">
    <source>
        <dbReference type="Proteomes" id="UP000295192"/>
    </source>
</evidence>
<dbReference type="Pfam" id="PF04658">
    <property type="entry name" value="TAFII55_N"/>
    <property type="match status" value="1"/>
</dbReference>
<reference evidence="8 9" key="1">
    <citation type="journal article" date="2019" name="J. Hered.">
        <title>An Improved Genome Assembly for Drosophila navojoa, the Basal Species in the mojavensis Cluster.</title>
        <authorList>
            <person name="Vanderlinde T."/>
            <person name="Dupim E.G."/>
            <person name="Nazario-Yepiz N.O."/>
            <person name="Carvalho A.B."/>
        </authorList>
    </citation>
    <scope>NUCLEOTIDE SEQUENCE [LARGE SCALE GENOMIC DNA]</scope>
    <source>
        <strain evidence="8">Navoj_Jal97</strain>
        <tissue evidence="8">Whole organism</tissue>
    </source>
</reference>
<dbReference type="GO" id="GO:0005669">
    <property type="term" value="C:transcription factor TFIID complex"/>
    <property type="evidence" value="ECO:0007669"/>
    <property type="project" value="InterPro"/>
</dbReference>
<keyword evidence="4" id="KW-0804">Transcription</keyword>
<dbReference type="OrthoDB" id="153872at2759"/>
<dbReference type="InterPro" id="IPR037817">
    <property type="entry name" value="TAF7"/>
</dbReference>
<evidence type="ECO:0000256" key="4">
    <source>
        <dbReference type="ARBA" id="ARBA00023163"/>
    </source>
</evidence>
<name>A0A484AQ05_DRONA</name>
<evidence type="ECO:0000313" key="8">
    <source>
        <dbReference type="EMBL" id="TDG38090.1"/>
    </source>
</evidence>
<keyword evidence="9" id="KW-1185">Reference proteome</keyword>
<comment type="similarity">
    <text evidence="2">Belongs to the TAF7 family.</text>
</comment>
<feature type="non-terminal residue" evidence="8">
    <location>
        <position position="1"/>
    </location>
</feature>
<accession>A0A484AQ05</accession>
<keyword evidence="5" id="KW-0539">Nucleus</keyword>
<keyword evidence="3" id="KW-0805">Transcription regulation</keyword>
<dbReference type="PANTHER" id="PTHR12228">
    <property type="entry name" value="TRANSCRIPTION INITIATION FACTOR TFIID 55 KD SUBUNIT-RELATED"/>
    <property type="match status" value="1"/>
</dbReference>
<dbReference type="GO" id="GO:0016251">
    <property type="term" value="F:RNA polymerase II general transcription initiation factor activity"/>
    <property type="evidence" value="ECO:0007669"/>
    <property type="project" value="TreeGrafter"/>
</dbReference>
<feature type="region of interest" description="Disordered" evidence="6">
    <location>
        <begin position="57"/>
        <end position="92"/>
    </location>
</feature>
<dbReference type="Proteomes" id="UP000295192">
    <property type="component" value="Unassembled WGS sequence"/>
</dbReference>
<dbReference type="AlphaFoldDB" id="A0A484AQ05"/>
<evidence type="ECO:0000256" key="3">
    <source>
        <dbReference type="ARBA" id="ARBA00023015"/>
    </source>
</evidence>
<evidence type="ECO:0000259" key="7">
    <source>
        <dbReference type="SMART" id="SM01370"/>
    </source>
</evidence>
<gene>
    <name evidence="8" type="ORF">AWZ03_015488</name>
</gene>
<dbReference type="STRING" id="7232.A0A484AQ05"/>
<protein>
    <recommendedName>
        <fullName evidence="7">TAFII55 protein conserved region domain-containing protein</fullName>
    </recommendedName>
</protein>
<proteinExistence type="inferred from homology"/>
<evidence type="ECO:0000256" key="2">
    <source>
        <dbReference type="ARBA" id="ARBA00009368"/>
    </source>
</evidence>